<name>A0ABW3D259_9FLAO</name>
<feature type="chain" id="PRO_5046322124" evidence="1">
    <location>
        <begin position="19"/>
        <end position="485"/>
    </location>
</feature>
<dbReference type="Proteomes" id="UP001596978">
    <property type="component" value="Unassembled WGS sequence"/>
</dbReference>
<evidence type="ECO:0000313" key="3">
    <source>
        <dbReference type="Proteomes" id="UP001596978"/>
    </source>
</evidence>
<gene>
    <name evidence="2" type="ORF">ACFQ1M_14275</name>
</gene>
<dbReference type="Pfam" id="PF11617">
    <property type="entry name" value="Cu-binding_MopE"/>
    <property type="match status" value="5"/>
</dbReference>
<proteinExistence type="predicted"/>
<reference evidence="3" key="1">
    <citation type="journal article" date="2019" name="Int. J. Syst. Evol. Microbiol.">
        <title>The Global Catalogue of Microorganisms (GCM) 10K type strain sequencing project: providing services to taxonomists for standard genome sequencing and annotation.</title>
        <authorList>
            <consortium name="The Broad Institute Genomics Platform"/>
            <consortium name="The Broad Institute Genome Sequencing Center for Infectious Disease"/>
            <person name="Wu L."/>
            <person name="Ma J."/>
        </authorList>
    </citation>
    <scope>NUCLEOTIDE SEQUENCE [LARGE SCALE GENOMIC DNA]</scope>
    <source>
        <strain evidence="3">CCUG 62952</strain>
    </source>
</reference>
<feature type="signal peptide" evidence="1">
    <location>
        <begin position="1"/>
        <end position="18"/>
    </location>
</feature>
<dbReference type="InterPro" id="IPR021655">
    <property type="entry name" value="Put_metal-bd"/>
</dbReference>
<evidence type="ECO:0000256" key="1">
    <source>
        <dbReference type="SAM" id="SignalP"/>
    </source>
</evidence>
<organism evidence="2 3">
    <name type="scientific">Sungkyunkwania multivorans</name>
    <dbReference type="NCBI Taxonomy" id="1173618"/>
    <lineage>
        <taxon>Bacteria</taxon>
        <taxon>Pseudomonadati</taxon>
        <taxon>Bacteroidota</taxon>
        <taxon>Flavobacteriia</taxon>
        <taxon>Flavobacteriales</taxon>
        <taxon>Flavobacteriaceae</taxon>
        <taxon>Sungkyunkwania</taxon>
    </lineage>
</organism>
<dbReference type="RefSeq" id="WP_386409366.1">
    <property type="nucleotide sequence ID" value="NZ_JBHTJH010000017.1"/>
</dbReference>
<sequence length="485" mass="51591">MRNCYLLVGFFLTMITFAQTPEKINYSALLSDVSGTAVVNSQISLRVSILQGDTSGPSIYIETHNIETNDKGVVSFAIGMGTPTAGDFTSIDWSAATHYLQIEVDLAGGTNYTLVGTSELLSVPYALHAKDVDITSIQEKFMYYYADRDADGFGDPFNVVFSLEPPTGYITDNQDCNDFEDTVNINAVEICDGIDNNCDGNVDEGVLSTFFRDADSDGFGIPFDTIMACSRPNGYVENDTDCDDTDASSYPGAPEICDGKDNDCNGVMDEGVQNTYFLDADGDGFGDSTQTLFACTAPSGYVSNDLDCDDTNPLIRPDAQEVCNGIDDNCDAMTDNDPIDGTVYYRDADGDGFGSNGQTIISCTQPSGYVTNNMDCNDSNASAFPGAQEVCNGIDDNCDGMTDNNPINGTVFFRDADGDGFGNPSVTIVACSPPGGFVNNGLDCNDANPLISPAATELCDGIDNDCSGIIDDGDCDTPQKKGNNK</sequence>
<comment type="caution">
    <text evidence="2">The sequence shown here is derived from an EMBL/GenBank/DDBJ whole genome shotgun (WGS) entry which is preliminary data.</text>
</comment>
<keyword evidence="3" id="KW-1185">Reference proteome</keyword>
<keyword evidence="1" id="KW-0732">Signal</keyword>
<dbReference type="EMBL" id="JBHTJH010000017">
    <property type="protein sequence ID" value="MFD0863377.1"/>
    <property type="molecule type" value="Genomic_DNA"/>
</dbReference>
<protein>
    <submittedName>
        <fullName evidence="2">Metal-binding motif-containing protein</fullName>
    </submittedName>
</protein>
<accession>A0ABW3D259</accession>
<evidence type="ECO:0000313" key="2">
    <source>
        <dbReference type="EMBL" id="MFD0863377.1"/>
    </source>
</evidence>